<proteinExistence type="predicted"/>
<evidence type="ECO:0000313" key="3">
    <source>
        <dbReference type="Proteomes" id="UP000744769"/>
    </source>
</evidence>
<dbReference type="EMBL" id="JAAOIV010000004">
    <property type="protein sequence ID" value="NHN55456.1"/>
    <property type="molecule type" value="Genomic_DNA"/>
</dbReference>
<sequence length="78" mass="8323">MIARTLSGNAPPLTFLITLWALTVIFLALAVVGAVAWWRGRSTATPEQRGKLTCLTMAGIPAGVVGLFLLNWAIGVTW</sequence>
<name>A0A967EE93_9MICO</name>
<gene>
    <name evidence="2" type="ORF">G9U51_06620</name>
</gene>
<feature type="transmembrane region" description="Helical" evidence="1">
    <location>
        <begin position="52"/>
        <end position="74"/>
    </location>
</feature>
<evidence type="ECO:0000256" key="1">
    <source>
        <dbReference type="SAM" id="Phobius"/>
    </source>
</evidence>
<keyword evidence="1" id="KW-1133">Transmembrane helix</keyword>
<reference evidence="2" key="1">
    <citation type="submission" date="2020-03" db="EMBL/GenBank/DDBJ databases">
        <title>Draft sequencing of Calidifontibacter sp. DB0510.</title>
        <authorList>
            <person name="Kim D.-U."/>
        </authorList>
    </citation>
    <scope>NUCLEOTIDE SEQUENCE</scope>
    <source>
        <strain evidence="2">DB0510</strain>
    </source>
</reference>
<feature type="transmembrane region" description="Helical" evidence="1">
    <location>
        <begin position="15"/>
        <end position="40"/>
    </location>
</feature>
<organism evidence="2 3">
    <name type="scientific">Metallococcus carri</name>
    <dbReference type="NCBI Taxonomy" id="1656884"/>
    <lineage>
        <taxon>Bacteria</taxon>
        <taxon>Bacillati</taxon>
        <taxon>Actinomycetota</taxon>
        <taxon>Actinomycetes</taxon>
        <taxon>Micrococcales</taxon>
        <taxon>Dermacoccaceae</taxon>
        <taxon>Metallococcus</taxon>
    </lineage>
</organism>
<accession>A0A967EE93</accession>
<comment type="caution">
    <text evidence="2">The sequence shown here is derived from an EMBL/GenBank/DDBJ whole genome shotgun (WGS) entry which is preliminary data.</text>
</comment>
<keyword evidence="1" id="KW-0472">Membrane</keyword>
<protein>
    <submittedName>
        <fullName evidence="2">Uncharacterized protein</fullName>
    </submittedName>
</protein>
<dbReference type="Proteomes" id="UP000744769">
    <property type="component" value="Unassembled WGS sequence"/>
</dbReference>
<dbReference type="AlphaFoldDB" id="A0A967EE93"/>
<keyword evidence="3" id="KW-1185">Reference proteome</keyword>
<dbReference type="RefSeq" id="WP_166195030.1">
    <property type="nucleotide sequence ID" value="NZ_JAAOIV010000004.1"/>
</dbReference>
<evidence type="ECO:0000313" key="2">
    <source>
        <dbReference type="EMBL" id="NHN55456.1"/>
    </source>
</evidence>
<keyword evidence="1" id="KW-0812">Transmembrane</keyword>